<organism evidence="1 2">
    <name type="scientific">Flavobacterium cerinum</name>
    <dbReference type="NCBI Taxonomy" id="2502784"/>
    <lineage>
        <taxon>Bacteria</taxon>
        <taxon>Pseudomonadati</taxon>
        <taxon>Bacteroidota</taxon>
        <taxon>Flavobacteriia</taxon>
        <taxon>Flavobacteriales</taxon>
        <taxon>Flavobacteriaceae</taxon>
        <taxon>Flavobacterium</taxon>
    </lineage>
</organism>
<gene>
    <name evidence="1" type="ORF">NOX80_08930</name>
</gene>
<evidence type="ECO:0000313" key="2">
    <source>
        <dbReference type="Proteomes" id="UP001059844"/>
    </source>
</evidence>
<protein>
    <submittedName>
        <fullName evidence="1">Uncharacterized protein</fullName>
    </submittedName>
</protein>
<dbReference type="Proteomes" id="UP001059844">
    <property type="component" value="Chromosome"/>
</dbReference>
<reference evidence="1" key="1">
    <citation type="submission" date="2022-07" db="EMBL/GenBank/DDBJ databases">
        <title>Isolation, identification, and degradation of a PFOSA degrading strain from sewage treatment plant.</title>
        <authorList>
            <person name="Zhang L."/>
            <person name="Huo Y."/>
        </authorList>
    </citation>
    <scope>NUCLEOTIDE SEQUENCE</scope>
    <source>
        <strain evidence="1">C1</strain>
    </source>
</reference>
<evidence type="ECO:0000313" key="1">
    <source>
        <dbReference type="EMBL" id="UUC47306.1"/>
    </source>
</evidence>
<proteinExistence type="predicted"/>
<keyword evidence="2" id="KW-1185">Reference proteome</keyword>
<sequence>MKEVVGKIISNQTIALKENHSFFFCDLRGTKIILNANQLQIVGCIIDGLCLDIEKEKSNVVMELNLNLDLDDETKIIQKHIATNTINIQRPIISEELLQLFKKVLTVENYYKGRDNERLINYIIEKQCFENVPLLGICFLYAGKEWEVKTQIIQCLYEEDKFRNRVYAYKHDLLKRSYMLLFDEEYIVRDFTAHLILDLNPEAEELKLNDKNYILGIKAKYLFDGLAMLDKSYYQYIEDTILLNGLKSDDSDTVINSIKIMNAIAVFRFWDRLVAYIKNKEYEKLGDTYIYVLYKILSVFRDSDYYEEDFSFYELLLSFEDEHIQEDTLYLAYKADYENTDLIKGFIEKNKDKKMVQRFLEDIKEE</sequence>
<accession>A0ABY5IXW9</accession>
<name>A0ABY5IXW9_9FLAO</name>
<dbReference type="EMBL" id="CP101751">
    <property type="protein sequence ID" value="UUC47306.1"/>
    <property type="molecule type" value="Genomic_DNA"/>
</dbReference>
<dbReference type="RefSeq" id="WP_256552938.1">
    <property type="nucleotide sequence ID" value="NZ_CP101751.1"/>
</dbReference>